<gene>
    <name evidence="4" type="ORF">HD593_002702</name>
</gene>
<name>A0A7X0TXT5_9ACTN</name>
<dbReference type="CDD" id="cd02440">
    <property type="entry name" value="AdoMet_MTases"/>
    <property type="match status" value="1"/>
</dbReference>
<keyword evidence="1 4" id="KW-0489">Methyltransferase</keyword>
<dbReference type="SUPFAM" id="SSF53335">
    <property type="entry name" value="S-adenosyl-L-methionine-dependent methyltransferases"/>
    <property type="match status" value="1"/>
</dbReference>
<dbReference type="GO" id="GO:0008168">
    <property type="term" value="F:methyltransferase activity"/>
    <property type="evidence" value="ECO:0007669"/>
    <property type="project" value="UniProtKB-KW"/>
</dbReference>
<protein>
    <submittedName>
        <fullName evidence="4">SAM-dependent methyltransferase</fullName>
    </submittedName>
</protein>
<dbReference type="Proteomes" id="UP000565579">
    <property type="component" value="Unassembled WGS sequence"/>
</dbReference>
<sequence length="256" mass="28661">MEDLFGGAAPYYAKYRTRPGDPAIEHLAMTFGDDSTVLDLGCGPGTIAIPLSRRVREVLAADPDEEMLAEGRRLATGNRNIRWIRADSTMLRRLPGFDHVVMGRSFHWMDRRAVLAELDELLPPHGVVALVGPTREPREEPWEPVTRRVRDEFAVNTFSASSSFQATGEHHDDVLATSPFSVLDRAHYEDRLVYDLEAVIGLQLSYSYSAPARLGDRLAAFKEEARRRLLAANPSGRWELATVTEVLTARRPPRSP</sequence>
<dbReference type="PANTHER" id="PTHR44942">
    <property type="entry name" value="METHYLTRANSF_11 DOMAIN-CONTAINING PROTEIN"/>
    <property type="match status" value="1"/>
</dbReference>
<reference evidence="4 5" key="1">
    <citation type="submission" date="2020-08" db="EMBL/GenBank/DDBJ databases">
        <title>Sequencing the genomes of 1000 actinobacteria strains.</title>
        <authorList>
            <person name="Klenk H.-P."/>
        </authorList>
    </citation>
    <scope>NUCLEOTIDE SEQUENCE [LARGE SCALE GENOMIC DNA]</scope>
    <source>
        <strain evidence="4 5">DSM 43768</strain>
    </source>
</reference>
<organism evidence="4 5">
    <name type="scientific">Nonomuraea rubra</name>
    <dbReference type="NCBI Taxonomy" id="46180"/>
    <lineage>
        <taxon>Bacteria</taxon>
        <taxon>Bacillati</taxon>
        <taxon>Actinomycetota</taxon>
        <taxon>Actinomycetes</taxon>
        <taxon>Streptosporangiales</taxon>
        <taxon>Streptosporangiaceae</taxon>
        <taxon>Nonomuraea</taxon>
    </lineage>
</organism>
<dbReference type="RefSeq" id="WP_185102492.1">
    <property type="nucleotide sequence ID" value="NZ_BAAAXY010000152.1"/>
</dbReference>
<dbReference type="InterPro" id="IPR029063">
    <property type="entry name" value="SAM-dependent_MTases_sf"/>
</dbReference>
<dbReference type="InterPro" id="IPR041698">
    <property type="entry name" value="Methyltransf_25"/>
</dbReference>
<dbReference type="EMBL" id="JACHMI010000001">
    <property type="protein sequence ID" value="MBB6547907.1"/>
    <property type="molecule type" value="Genomic_DNA"/>
</dbReference>
<dbReference type="Gene3D" id="3.40.50.150">
    <property type="entry name" value="Vaccinia Virus protein VP39"/>
    <property type="match status" value="1"/>
</dbReference>
<proteinExistence type="predicted"/>
<dbReference type="GO" id="GO:0032259">
    <property type="term" value="P:methylation"/>
    <property type="evidence" value="ECO:0007669"/>
    <property type="project" value="UniProtKB-KW"/>
</dbReference>
<dbReference type="AlphaFoldDB" id="A0A7X0TXT5"/>
<comment type="caution">
    <text evidence="4">The sequence shown here is derived from an EMBL/GenBank/DDBJ whole genome shotgun (WGS) entry which is preliminary data.</text>
</comment>
<keyword evidence="5" id="KW-1185">Reference proteome</keyword>
<feature type="domain" description="Methyltransferase" evidence="3">
    <location>
        <begin position="37"/>
        <end position="126"/>
    </location>
</feature>
<keyword evidence="2 4" id="KW-0808">Transferase</keyword>
<evidence type="ECO:0000256" key="1">
    <source>
        <dbReference type="ARBA" id="ARBA00022603"/>
    </source>
</evidence>
<evidence type="ECO:0000313" key="4">
    <source>
        <dbReference type="EMBL" id="MBB6547907.1"/>
    </source>
</evidence>
<dbReference type="PANTHER" id="PTHR44942:SF4">
    <property type="entry name" value="METHYLTRANSFERASE TYPE 11 DOMAIN-CONTAINING PROTEIN"/>
    <property type="match status" value="1"/>
</dbReference>
<accession>A0A7X0TXT5</accession>
<dbReference type="Pfam" id="PF13649">
    <property type="entry name" value="Methyltransf_25"/>
    <property type="match status" value="1"/>
</dbReference>
<dbReference type="InterPro" id="IPR051052">
    <property type="entry name" value="Diverse_substrate_MTase"/>
</dbReference>
<evidence type="ECO:0000259" key="3">
    <source>
        <dbReference type="Pfam" id="PF13649"/>
    </source>
</evidence>
<evidence type="ECO:0000256" key="2">
    <source>
        <dbReference type="ARBA" id="ARBA00022679"/>
    </source>
</evidence>
<evidence type="ECO:0000313" key="5">
    <source>
        <dbReference type="Proteomes" id="UP000565579"/>
    </source>
</evidence>